<dbReference type="InterPro" id="IPR006103">
    <property type="entry name" value="Glyco_hydro_2_cat"/>
</dbReference>
<name>A0A8J3D9V5_9BACT</name>
<dbReference type="InterPro" id="IPR006101">
    <property type="entry name" value="Glyco_hydro_2"/>
</dbReference>
<dbReference type="InterPro" id="IPR023230">
    <property type="entry name" value="Glyco_hydro_2_CS"/>
</dbReference>
<dbReference type="InterPro" id="IPR017853">
    <property type="entry name" value="GH"/>
</dbReference>
<dbReference type="InterPro" id="IPR014718">
    <property type="entry name" value="GH-type_carb-bd"/>
</dbReference>
<dbReference type="InterPro" id="IPR008979">
    <property type="entry name" value="Galactose-bd-like_sf"/>
</dbReference>
<dbReference type="InterPro" id="IPR006102">
    <property type="entry name" value="Ig-like_GH2"/>
</dbReference>
<dbReference type="PROSITE" id="PS00719">
    <property type="entry name" value="GLYCOSYL_HYDROL_F2_1"/>
    <property type="match status" value="1"/>
</dbReference>
<dbReference type="InterPro" id="IPR050347">
    <property type="entry name" value="Bact_Beta-galactosidase"/>
</dbReference>
<dbReference type="GO" id="GO:0009341">
    <property type="term" value="C:beta-galactosidase complex"/>
    <property type="evidence" value="ECO:0007669"/>
    <property type="project" value="InterPro"/>
</dbReference>
<evidence type="ECO:0000259" key="8">
    <source>
        <dbReference type="SMART" id="SM01038"/>
    </source>
</evidence>
<dbReference type="Gene3D" id="2.70.98.10">
    <property type="match status" value="1"/>
</dbReference>
<evidence type="ECO:0000256" key="4">
    <source>
        <dbReference type="ARBA" id="ARBA00022801"/>
    </source>
</evidence>
<dbReference type="SMART" id="SM01038">
    <property type="entry name" value="Bgal_small_N"/>
    <property type="match status" value="1"/>
</dbReference>
<keyword evidence="5 7" id="KW-0326">Glycosidase</keyword>
<dbReference type="GO" id="GO:0005990">
    <property type="term" value="P:lactose catabolic process"/>
    <property type="evidence" value="ECO:0007669"/>
    <property type="project" value="TreeGrafter"/>
</dbReference>
<dbReference type="RefSeq" id="WP_189511563.1">
    <property type="nucleotide sequence ID" value="NZ_BMXG01000002.1"/>
</dbReference>
<dbReference type="InterPro" id="IPR023232">
    <property type="entry name" value="Glyco_hydro_2_AS"/>
</dbReference>
<evidence type="ECO:0000256" key="6">
    <source>
        <dbReference type="ARBA" id="ARBA00032230"/>
    </source>
</evidence>
<dbReference type="GO" id="GO:0004565">
    <property type="term" value="F:beta-galactosidase activity"/>
    <property type="evidence" value="ECO:0007669"/>
    <property type="project" value="UniProtKB-EC"/>
</dbReference>
<dbReference type="InterPro" id="IPR013783">
    <property type="entry name" value="Ig-like_fold"/>
</dbReference>
<comment type="caution">
    <text evidence="9">The sequence shown here is derived from an EMBL/GenBank/DDBJ whole genome shotgun (WGS) entry which is preliminary data.</text>
</comment>
<sequence>MEYPIRTSKNLWEIPELTHLNRLDMHSGQIPFPTAEGAMSGEDSPWFACLNGQWKFELFKKPAEVSENMLTTGFDDTAWGDIAVPAEWTLQGLWDQPIYTNVKMPYDNTPPLVPEENPTGVYRRTFEISEEWAERRTVLHFGGVESYFEVYVNDVFVGMSKDNRLPSEFDISSVIKAGENSLAVKVLKWCDANYVEDQDQFWHAGIYRNVFLYSTNSVWLHDIFAETDYDLLTKEGVLDLQIKLGLDIGAHLPAGPIKGWTVAAELRDPSGELVYADSEEIDCRYRMDSYKASLIAIIPECAAWSAELPRLYTLSVSLYDDDATLLEAKSCRIGFKNVVVEGRELLINGKAVMIRGVNRHEFHEITGRALTRENMLQDILILKQFNFNAVRTAHYPNAELWYDLCDEYGLYIMDETNLESHANYATLSRDPRWKNQFIERGTRMILRDRNHACIFSWSLGNESGHGANHDAMGDAMRGLDESRIFHYEGELHAKWNQGLKDWAETQSAHNDLICPMYTSVDEIKQWAITTTDHRPVVYCEYSHAMGNSCGGLKDYWELFENYPGLQGGFIWEWVDHGIQKIDEKGRAYPGYGGDFGETIHDSNFCTDGMVAPDRTIRPSVWEFKKLAQPIGIIAIDLTKGKIRVTNKNYFTTLGLYVGTWTIETEGQIVASGELPDLLTMPEASQVVTLDLPTIERREDQESFLMIRFAMRESTKWCEAGHEIAWEQFAMPANRITPPALKPAEMPVTVSSEGAVTTITCGDLQLITNTETADITAVNFAGQCLLDGFAQLCIWRATTDNDGIRRWTGQDHKPMMQWLSAGLNAPTVKSRTLSIDGNKIIQRTVLVCTDEAKEIVYEQTVEVLSTGELAINNVADYHAELPTLPRVGVVMQTPAGFENLAWYGKGPWENHIDRDAGTPVGLYQGTVDEQYVKYSLPQENGSKSDVRWFTLDNGSVALKFSGEPTFEFSVRHVTDEDLFTSYHTNELEDKQRPETIIHIDHIQRGLGTGSCGPQTFDQYTVPPKRYEFNYRVTPSHT</sequence>
<dbReference type="EC" id="3.2.1.23" evidence="3 7"/>
<dbReference type="Pfam" id="PF00703">
    <property type="entry name" value="Glyco_hydro_2"/>
    <property type="match status" value="1"/>
</dbReference>
<reference evidence="9" key="1">
    <citation type="journal article" date="2014" name="Int. J. Syst. Evol. Microbiol.">
        <title>Complete genome sequence of Corynebacterium casei LMG S-19264T (=DSM 44701T), isolated from a smear-ripened cheese.</title>
        <authorList>
            <consortium name="US DOE Joint Genome Institute (JGI-PGF)"/>
            <person name="Walter F."/>
            <person name="Albersmeier A."/>
            <person name="Kalinowski J."/>
            <person name="Ruckert C."/>
        </authorList>
    </citation>
    <scope>NUCLEOTIDE SEQUENCE</scope>
    <source>
        <strain evidence="9">KCTC 12870</strain>
    </source>
</reference>
<accession>A0A8J3D9V5</accession>
<keyword evidence="10" id="KW-1185">Reference proteome</keyword>
<feature type="domain" description="Beta galactosidase small chain/" evidence="8">
    <location>
        <begin position="757"/>
        <end position="1032"/>
    </location>
</feature>
<organism evidence="9 10">
    <name type="scientific">Cerasicoccus arenae</name>
    <dbReference type="NCBI Taxonomy" id="424488"/>
    <lineage>
        <taxon>Bacteria</taxon>
        <taxon>Pseudomonadati</taxon>
        <taxon>Verrucomicrobiota</taxon>
        <taxon>Opitutia</taxon>
        <taxon>Puniceicoccales</taxon>
        <taxon>Cerasicoccaceae</taxon>
        <taxon>Cerasicoccus</taxon>
    </lineage>
</organism>
<dbReference type="PANTHER" id="PTHR46323">
    <property type="entry name" value="BETA-GALACTOSIDASE"/>
    <property type="match status" value="1"/>
</dbReference>
<dbReference type="Gene3D" id="3.20.20.80">
    <property type="entry name" value="Glycosidases"/>
    <property type="match status" value="1"/>
</dbReference>
<dbReference type="SUPFAM" id="SSF49785">
    <property type="entry name" value="Galactose-binding domain-like"/>
    <property type="match status" value="1"/>
</dbReference>
<dbReference type="InterPro" id="IPR036156">
    <property type="entry name" value="Beta-gal/glucu_dom_sf"/>
</dbReference>
<dbReference type="EMBL" id="BMXG01000002">
    <property type="protein sequence ID" value="GHB92881.1"/>
    <property type="molecule type" value="Genomic_DNA"/>
</dbReference>
<evidence type="ECO:0000256" key="7">
    <source>
        <dbReference type="RuleBase" id="RU361154"/>
    </source>
</evidence>
<comment type="similarity">
    <text evidence="2 7">Belongs to the glycosyl hydrolase 2 family.</text>
</comment>
<dbReference type="GO" id="GO:0030246">
    <property type="term" value="F:carbohydrate binding"/>
    <property type="evidence" value="ECO:0007669"/>
    <property type="project" value="InterPro"/>
</dbReference>
<evidence type="ECO:0000313" key="10">
    <source>
        <dbReference type="Proteomes" id="UP000642829"/>
    </source>
</evidence>
<dbReference type="Gene3D" id="2.60.40.10">
    <property type="entry name" value="Immunoglobulins"/>
    <property type="match status" value="2"/>
</dbReference>
<dbReference type="InterPro" id="IPR032312">
    <property type="entry name" value="LacZ_4"/>
</dbReference>
<dbReference type="Gene3D" id="2.60.120.260">
    <property type="entry name" value="Galactose-binding domain-like"/>
    <property type="match status" value="1"/>
</dbReference>
<reference evidence="9" key="2">
    <citation type="submission" date="2020-09" db="EMBL/GenBank/DDBJ databases">
        <authorList>
            <person name="Sun Q."/>
            <person name="Kim S."/>
        </authorList>
    </citation>
    <scope>NUCLEOTIDE SEQUENCE</scope>
    <source>
        <strain evidence="9">KCTC 12870</strain>
    </source>
</reference>
<dbReference type="InterPro" id="IPR011013">
    <property type="entry name" value="Gal_mutarotase_sf_dom"/>
</dbReference>
<dbReference type="PROSITE" id="PS00608">
    <property type="entry name" value="GLYCOSYL_HYDROL_F2_2"/>
    <property type="match status" value="1"/>
</dbReference>
<dbReference type="SUPFAM" id="SSF49303">
    <property type="entry name" value="beta-Galactosidase/glucuronidase domain"/>
    <property type="match status" value="2"/>
</dbReference>
<dbReference type="Proteomes" id="UP000642829">
    <property type="component" value="Unassembled WGS sequence"/>
</dbReference>
<protein>
    <recommendedName>
        <fullName evidence="3 7">Beta-galactosidase</fullName>
        <ecNumber evidence="3 7">3.2.1.23</ecNumber>
    </recommendedName>
    <alternativeName>
        <fullName evidence="6 7">Lactase</fullName>
    </alternativeName>
</protein>
<dbReference type="SUPFAM" id="SSF51445">
    <property type="entry name" value="(Trans)glycosidases"/>
    <property type="match status" value="1"/>
</dbReference>
<evidence type="ECO:0000256" key="3">
    <source>
        <dbReference type="ARBA" id="ARBA00012756"/>
    </source>
</evidence>
<evidence type="ECO:0000256" key="2">
    <source>
        <dbReference type="ARBA" id="ARBA00007401"/>
    </source>
</evidence>
<dbReference type="PANTHER" id="PTHR46323:SF2">
    <property type="entry name" value="BETA-GALACTOSIDASE"/>
    <property type="match status" value="1"/>
</dbReference>
<dbReference type="Pfam" id="PF02836">
    <property type="entry name" value="Glyco_hydro_2_C"/>
    <property type="match status" value="1"/>
</dbReference>
<dbReference type="InterPro" id="IPR006104">
    <property type="entry name" value="Glyco_hydro_2_N"/>
</dbReference>
<dbReference type="AlphaFoldDB" id="A0A8J3D9V5"/>
<keyword evidence="4 7" id="KW-0378">Hydrolase</keyword>
<dbReference type="Pfam" id="PF02837">
    <property type="entry name" value="Glyco_hydro_2_N"/>
    <property type="match status" value="1"/>
</dbReference>
<proteinExistence type="inferred from homology"/>
<comment type="catalytic activity">
    <reaction evidence="1 7">
        <text>Hydrolysis of terminal non-reducing beta-D-galactose residues in beta-D-galactosides.</text>
        <dbReference type="EC" id="3.2.1.23"/>
    </reaction>
</comment>
<dbReference type="PRINTS" id="PR00132">
    <property type="entry name" value="GLHYDRLASE2"/>
</dbReference>
<dbReference type="Pfam" id="PF16353">
    <property type="entry name" value="LacZ_4"/>
    <property type="match status" value="1"/>
</dbReference>
<dbReference type="InterPro" id="IPR004199">
    <property type="entry name" value="B-gal_small/dom_5"/>
</dbReference>
<dbReference type="Pfam" id="PF02929">
    <property type="entry name" value="Bgal_small_N"/>
    <property type="match status" value="1"/>
</dbReference>
<dbReference type="SUPFAM" id="SSF74650">
    <property type="entry name" value="Galactose mutarotase-like"/>
    <property type="match status" value="1"/>
</dbReference>
<gene>
    <name evidence="9" type="primary">lacZ</name>
    <name evidence="9" type="ORF">GCM10007047_05260</name>
</gene>
<evidence type="ECO:0000313" key="9">
    <source>
        <dbReference type="EMBL" id="GHB92881.1"/>
    </source>
</evidence>
<evidence type="ECO:0000256" key="1">
    <source>
        <dbReference type="ARBA" id="ARBA00001412"/>
    </source>
</evidence>
<evidence type="ECO:0000256" key="5">
    <source>
        <dbReference type="ARBA" id="ARBA00023295"/>
    </source>
</evidence>